<evidence type="ECO:0000313" key="1">
    <source>
        <dbReference type="EMBL" id="KAJ2989265.1"/>
    </source>
</evidence>
<dbReference type="EMBL" id="JANSHE010002824">
    <property type="protein sequence ID" value="KAJ2989265.1"/>
    <property type="molecule type" value="Genomic_DNA"/>
</dbReference>
<keyword evidence="2" id="KW-1185">Reference proteome</keyword>
<evidence type="ECO:0000313" key="2">
    <source>
        <dbReference type="Proteomes" id="UP001144978"/>
    </source>
</evidence>
<accession>A0ACC1PBQ9</accession>
<gene>
    <name evidence="1" type="ORF">NUW54_g8841</name>
</gene>
<comment type="caution">
    <text evidence="1">The sequence shown here is derived from an EMBL/GenBank/DDBJ whole genome shotgun (WGS) entry which is preliminary data.</text>
</comment>
<organism evidence="1 2">
    <name type="scientific">Trametes sanguinea</name>
    <dbReference type="NCBI Taxonomy" id="158606"/>
    <lineage>
        <taxon>Eukaryota</taxon>
        <taxon>Fungi</taxon>
        <taxon>Dikarya</taxon>
        <taxon>Basidiomycota</taxon>
        <taxon>Agaricomycotina</taxon>
        <taxon>Agaricomycetes</taxon>
        <taxon>Polyporales</taxon>
        <taxon>Polyporaceae</taxon>
        <taxon>Trametes</taxon>
    </lineage>
</organism>
<proteinExistence type="predicted"/>
<name>A0ACC1PBQ9_9APHY</name>
<dbReference type="Proteomes" id="UP001144978">
    <property type="component" value="Unassembled WGS sequence"/>
</dbReference>
<protein>
    <submittedName>
        <fullName evidence="1">Uncharacterized protein</fullName>
    </submittedName>
</protein>
<sequence>MGIKQLWQVLSSFCSSSFNHHLVLSPSRSHVLYLLTLPCRCWARRMFTSTASAVACWQASNPLSRPLPPHPALIIDQRTLTIAEGFEGAREDRLYRIGVDVSIWVQQLQQVFVKAHAQAGENPELRMFFYRLAMLAERPVHLVFVADGPSRPAIKRKTRVKTAPHWMLDGMQRLVEAFGYDWLQAAGEAEAELARMNQLGIIDAVLTEDSDALLFGAPVVIRNPSYKRNDSDVVTIYRADDIRQAAGLSSGDLLLLALLLGSDYDPIGLPRCGPKVAYGLAKYGLGRSLYAAIQTMPDEELTAYLSTWRSLLRDRLRQDPHGHIGRIERNASDLVGAWTVCEISWGREQGEDVDVILWRDLRGRGLSQSYRAPRR</sequence>
<reference evidence="1" key="1">
    <citation type="submission" date="2022-08" db="EMBL/GenBank/DDBJ databases">
        <title>Genome Sequence of Pycnoporus sanguineus.</title>
        <authorList>
            <person name="Buettner E."/>
        </authorList>
    </citation>
    <scope>NUCLEOTIDE SEQUENCE</scope>
    <source>
        <strain evidence="1">CG-C14</strain>
    </source>
</reference>